<gene>
    <name evidence="1" type="ORF">OG2516_04024</name>
</gene>
<organism evidence="1 2">
    <name type="scientific">Oceanicola granulosus (strain ATCC BAA-861 / DSM 15982 / KCTC 12143 / HTCC2516)</name>
    <dbReference type="NCBI Taxonomy" id="314256"/>
    <lineage>
        <taxon>Bacteria</taxon>
        <taxon>Pseudomonadati</taxon>
        <taxon>Pseudomonadota</taxon>
        <taxon>Alphaproteobacteria</taxon>
        <taxon>Rhodobacterales</taxon>
        <taxon>Roseobacteraceae</taxon>
        <taxon>Oceanicola</taxon>
    </lineage>
</organism>
<comment type="caution">
    <text evidence="1">The sequence shown here is derived from an EMBL/GenBank/DDBJ whole genome shotgun (WGS) entry which is preliminary data.</text>
</comment>
<proteinExistence type="predicted"/>
<dbReference type="eggNOG" id="ENOG50335XC">
    <property type="taxonomic scope" value="Bacteria"/>
</dbReference>
<evidence type="ECO:0000313" key="2">
    <source>
        <dbReference type="Proteomes" id="UP000003635"/>
    </source>
</evidence>
<protein>
    <submittedName>
        <fullName evidence="1">Uncharacterized protein</fullName>
    </submittedName>
</protein>
<dbReference type="Proteomes" id="UP000003635">
    <property type="component" value="Unassembled WGS sequence"/>
</dbReference>
<dbReference type="RefSeq" id="WP_007254333.1">
    <property type="nucleotide sequence ID" value="NZ_CH724107.1"/>
</dbReference>
<dbReference type="HOGENOM" id="CLU_1538525_0_0_5"/>
<dbReference type="OrthoDB" id="7432673at2"/>
<reference evidence="1 2" key="1">
    <citation type="journal article" date="2010" name="J. Bacteriol.">
        <title>Genome sequences of Oceanicola granulosus HTCC2516(T) and Oceanicola batsensis HTCC2597(TDelta).</title>
        <authorList>
            <person name="Thrash J.C."/>
            <person name="Cho J.C."/>
            <person name="Vergin K.L."/>
            <person name="Giovannoni S.J."/>
        </authorList>
    </citation>
    <scope>NUCLEOTIDE SEQUENCE [LARGE SCALE GENOMIC DNA]</scope>
    <source>
        <strain evidence="2">ATCC BAA-861 / DSM 15982 / KCTC 12143 / HTCC2516</strain>
    </source>
</reference>
<keyword evidence="2" id="KW-1185">Reference proteome</keyword>
<accession>Q2CEG4</accession>
<name>Q2CEG4_OCEGH</name>
<sequence>MTDEPAGRLTLADGRERPRVETRMTADNEATSRVSGDFGRIDAAAGNPDVARMLLTQLVSLGAPGELTSDEVSNFGIGFLDAMAPRDPAEALLMTQMAATHQATMWMARRLNGAKTLAQQDSAERAMNKLARTFTAQLEALKRYRSKGQQLVRVERVTVNDGGQAIVGSVEAGGRVHDKS</sequence>
<dbReference type="EMBL" id="AAOT01000018">
    <property type="protein sequence ID" value="EAR51033.1"/>
    <property type="molecule type" value="Genomic_DNA"/>
</dbReference>
<dbReference type="AlphaFoldDB" id="Q2CEG4"/>
<evidence type="ECO:0000313" key="1">
    <source>
        <dbReference type="EMBL" id="EAR51033.1"/>
    </source>
</evidence>